<protein>
    <submittedName>
        <fullName evidence="1">Uncharacterized protein</fullName>
    </submittedName>
</protein>
<dbReference type="InterPro" id="IPR011990">
    <property type="entry name" value="TPR-like_helical_dom_sf"/>
</dbReference>
<keyword evidence="2" id="KW-1185">Reference proteome</keyword>
<reference evidence="2" key="1">
    <citation type="submission" date="2016-09" db="EMBL/GenBank/DDBJ databases">
        <authorList>
            <person name="Varghese N."/>
            <person name="Submissions S."/>
        </authorList>
    </citation>
    <scope>NUCLEOTIDE SEQUENCE [LARGE SCALE GENOMIC DNA]</scope>
    <source>
        <strain evidence="2">25nlg</strain>
    </source>
</reference>
<dbReference type="STRING" id="1464122.SAMN05421737_11016"/>
<dbReference type="EMBL" id="FMYM01000010">
    <property type="protein sequence ID" value="SDC54619.1"/>
    <property type="molecule type" value="Genomic_DNA"/>
</dbReference>
<gene>
    <name evidence="1" type="ORF">SAMN05421737_11016</name>
</gene>
<evidence type="ECO:0000313" key="1">
    <source>
        <dbReference type="EMBL" id="SDC54619.1"/>
    </source>
</evidence>
<evidence type="ECO:0000313" key="2">
    <source>
        <dbReference type="Proteomes" id="UP000242662"/>
    </source>
</evidence>
<accession>A0A1G6MGH5</accession>
<name>A0A1G6MGH5_9BACI</name>
<dbReference type="Proteomes" id="UP000242662">
    <property type="component" value="Unassembled WGS sequence"/>
</dbReference>
<dbReference type="AlphaFoldDB" id="A0A1G6MGH5"/>
<proteinExistence type="predicted"/>
<sequence length="401" mass="46976">MERLFSYEGREGGVFCVEDPSQLEGRELHIGRGLSFATLDAQLSQANKENIFDVLSSPLTFYQVCDRQTPIIVNIHTELTAHDWTMLWRLLFRMSAPPTVYLVKGESQLEDEIQLCAAIHKLDKMDAFTYLQEKYEQRKTDADLLNYWGFKTHVQRKELTNEYMHQLPSFHFDGAYQLWFEFAQMATKDTNDFSLALRAYDQIEDIIIKETMMLQWCCVMNGRAFIEALQGNVKKAIKMEEEILSSCEQQSLDPLLYVQTLINLYQLYRKNKYEQQAAKLMQKMASFQHETNTFYAPVYACMIRSELEIGSVETAQQYGMEALGRQCFSDELGMLLMQVYECTSDQKLHNAMMQHLPVEQLARHHLLDDKKLQYRWHKVVNWFARNEEEKDGQLVHSGKIQ</sequence>
<organism evidence="1 2">
    <name type="scientific">Shouchella lonarensis</name>
    <dbReference type="NCBI Taxonomy" id="1464122"/>
    <lineage>
        <taxon>Bacteria</taxon>
        <taxon>Bacillati</taxon>
        <taxon>Bacillota</taxon>
        <taxon>Bacilli</taxon>
        <taxon>Bacillales</taxon>
        <taxon>Bacillaceae</taxon>
        <taxon>Shouchella</taxon>
    </lineage>
</organism>
<dbReference type="Gene3D" id="1.25.40.10">
    <property type="entry name" value="Tetratricopeptide repeat domain"/>
    <property type="match status" value="1"/>
</dbReference>
<dbReference type="RefSeq" id="WP_090776317.1">
    <property type="nucleotide sequence ID" value="NZ_FMYM01000010.1"/>
</dbReference>
<dbReference type="SUPFAM" id="SSF48452">
    <property type="entry name" value="TPR-like"/>
    <property type="match status" value="1"/>
</dbReference>